<dbReference type="InterPro" id="IPR050346">
    <property type="entry name" value="FMO-like"/>
</dbReference>
<keyword evidence="3 6" id="KW-0274">FAD</keyword>
<dbReference type="PANTHER" id="PTHR23023">
    <property type="entry name" value="DIMETHYLANILINE MONOOXYGENASE"/>
    <property type="match status" value="1"/>
</dbReference>
<evidence type="ECO:0000256" key="3">
    <source>
        <dbReference type="ARBA" id="ARBA00022827"/>
    </source>
</evidence>
<accession>A0ABM4BNC8</accession>
<keyword evidence="6" id="KW-0256">Endoplasmic reticulum</keyword>
<dbReference type="GO" id="GO:0004497">
    <property type="term" value="F:monooxygenase activity"/>
    <property type="evidence" value="ECO:0007669"/>
    <property type="project" value="UniProtKB-KW"/>
</dbReference>
<protein>
    <recommendedName>
        <fullName evidence="7">Flavin-containing monooxygenase</fullName>
        <ecNumber evidence="7">1.-.-.-</ecNumber>
    </recommendedName>
</protein>
<evidence type="ECO:0000256" key="5">
    <source>
        <dbReference type="ARBA" id="ARBA00023002"/>
    </source>
</evidence>
<keyword evidence="6" id="KW-0472">Membrane</keyword>
<dbReference type="InterPro" id="IPR000960">
    <property type="entry name" value="Flavin_mOase"/>
</dbReference>
<name>A0ABM4BNC8_HYDVU</name>
<evidence type="ECO:0000313" key="8">
    <source>
        <dbReference type="Proteomes" id="UP001652625"/>
    </source>
</evidence>
<comment type="subcellular location">
    <subcellularLocation>
        <location evidence="6">Endoplasmic reticulum membrane</location>
    </subcellularLocation>
</comment>
<keyword evidence="4 6" id="KW-0521">NADP</keyword>
<evidence type="ECO:0000256" key="6">
    <source>
        <dbReference type="PIRNR" id="PIRNR000332"/>
    </source>
</evidence>
<dbReference type="InterPro" id="IPR036188">
    <property type="entry name" value="FAD/NAD-bd_sf"/>
</dbReference>
<gene>
    <name evidence="9" type="primary">LOC100201422</name>
</gene>
<dbReference type="SUPFAM" id="SSF51905">
    <property type="entry name" value="FAD/NAD(P)-binding domain"/>
    <property type="match status" value="2"/>
</dbReference>
<comment type="cofactor">
    <cofactor evidence="6 7">
        <name>FAD</name>
        <dbReference type="ChEBI" id="CHEBI:57692"/>
    </cofactor>
</comment>
<evidence type="ECO:0000313" key="9">
    <source>
        <dbReference type="RefSeq" id="XP_065650585.1"/>
    </source>
</evidence>
<dbReference type="PRINTS" id="PR00370">
    <property type="entry name" value="FMOXYGENASE"/>
</dbReference>
<dbReference type="RefSeq" id="XP_065650585.1">
    <property type="nucleotide sequence ID" value="XM_065794513.1"/>
</dbReference>
<proteinExistence type="inferred from homology"/>
<dbReference type="GeneID" id="100201422"/>
<reference evidence="9" key="1">
    <citation type="submission" date="2025-08" db="UniProtKB">
        <authorList>
            <consortium name="RefSeq"/>
        </authorList>
    </citation>
    <scope>IDENTIFICATION</scope>
</reference>
<evidence type="ECO:0000256" key="1">
    <source>
        <dbReference type="ARBA" id="ARBA00009183"/>
    </source>
</evidence>
<sequence length="516" mass="58870">MGENRKSVCVVGAGLSGLATAKCMLDAGFKVICYDENESIGGKWNKDSLDYIPRSIITNVPKTSMCFSDFPPNNYPLFMSAENFYKYLNSYSDHFNLQSVIKLGCSVLEVEPEDALLADTKWKVTIKPKCCASEVKLFDVVLVCSGFYKKPYIPKKVKQVLSEFKGEIIHSRHFKDSIQYKNKRVLVYGLGNTGAFNKLLIILLILHDVACDLSNQNETTHVSTCRGAVVVPRILKDGSIFLNKSKLRLLDYIPDFIQRFFFKYFLKKMSSHIYNQDVLGLSSSMLSSVCINDFLCMQILFGKIVIKPEILKTTGSTVFFSNNTFLKDVDTIVLCTGYKRQFSFLSDKVVNIKHNGKFIPLYKNIFYPKFYKSMAFIGMVSLNGPYTLMAEMQARYAAQVFKGIIKLPDENKMNADIDKQFQYLKHHYSDLKEINFIPGSAWLYFEDLAKGIGCNISLVAIFFKDPKLAWHLFMCRSIFEYRLFGPNSWAGAREAILNESSCLYDYLKDSRNVCEI</sequence>
<comment type="similarity">
    <text evidence="1 6 7">Belongs to the FMO family.</text>
</comment>
<evidence type="ECO:0000256" key="2">
    <source>
        <dbReference type="ARBA" id="ARBA00022630"/>
    </source>
</evidence>
<keyword evidence="2 6" id="KW-0285">Flavoprotein</keyword>
<keyword evidence="8" id="KW-1185">Reference proteome</keyword>
<dbReference type="Gene3D" id="3.50.50.60">
    <property type="entry name" value="FAD/NAD(P)-binding domain"/>
    <property type="match status" value="2"/>
</dbReference>
<dbReference type="InterPro" id="IPR020946">
    <property type="entry name" value="Flavin_mOase-like"/>
</dbReference>
<dbReference type="PIRSF" id="PIRSF000332">
    <property type="entry name" value="FMO"/>
    <property type="match status" value="1"/>
</dbReference>
<keyword evidence="6 7" id="KW-0503">Monooxygenase</keyword>
<evidence type="ECO:0000256" key="7">
    <source>
        <dbReference type="RuleBase" id="RU361177"/>
    </source>
</evidence>
<dbReference type="Pfam" id="PF00743">
    <property type="entry name" value="FMO-like"/>
    <property type="match status" value="1"/>
</dbReference>
<dbReference type="Proteomes" id="UP001652625">
    <property type="component" value="Chromosome 03"/>
</dbReference>
<organism evidence="8 9">
    <name type="scientific">Hydra vulgaris</name>
    <name type="common">Hydra</name>
    <name type="synonym">Hydra attenuata</name>
    <dbReference type="NCBI Taxonomy" id="6087"/>
    <lineage>
        <taxon>Eukaryota</taxon>
        <taxon>Metazoa</taxon>
        <taxon>Cnidaria</taxon>
        <taxon>Hydrozoa</taxon>
        <taxon>Hydroidolina</taxon>
        <taxon>Anthoathecata</taxon>
        <taxon>Aplanulata</taxon>
        <taxon>Hydridae</taxon>
        <taxon>Hydra</taxon>
    </lineage>
</organism>
<dbReference type="EC" id="1.-.-.-" evidence="7"/>
<evidence type="ECO:0000256" key="4">
    <source>
        <dbReference type="ARBA" id="ARBA00022857"/>
    </source>
</evidence>
<keyword evidence="5 6" id="KW-0560">Oxidoreductase</keyword>